<comment type="caution">
    <text evidence="2">The sequence shown here is derived from an EMBL/GenBank/DDBJ whole genome shotgun (WGS) entry which is preliminary data.</text>
</comment>
<gene>
    <name evidence="2" type="ORF">Pcinc_008523</name>
</gene>
<keyword evidence="3" id="KW-1185">Reference proteome</keyword>
<proteinExistence type="predicted"/>
<name>A0AAE1KXH0_PETCI</name>
<dbReference type="AlphaFoldDB" id="A0AAE1KXH0"/>
<dbReference type="EMBL" id="JAWQEG010000634">
    <property type="protein sequence ID" value="KAK3887407.1"/>
    <property type="molecule type" value="Genomic_DNA"/>
</dbReference>
<protein>
    <submittedName>
        <fullName evidence="2">Uncharacterized protein</fullName>
    </submittedName>
</protein>
<dbReference type="Proteomes" id="UP001286313">
    <property type="component" value="Unassembled WGS sequence"/>
</dbReference>
<evidence type="ECO:0000256" key="1">
    <source>
        <dbReference type="SAM" id="MobiDB-lite"/>
    </source>
</evidence>
<evidence type="ECO:0000313" key="2">
    <source>
        <dbReference type="EMBL" id="KAK3887407.1"/>
    </source>
</evidence>
<organism evidence="2 3">
    <name type="scientific">Petrolisthes cinctipes</name>
    <name type="common">Flat porcelain crab</name>
    <dbReference type="NCBI Taxonomy" id="88211"/>
    <lineage>
        <taxon>Eukaryota</taxon>
        <taxon>Metazoa</taxon>
        <taxon>Ecdysozoa</taxon>
        <taxon>Arthropoda</taxon>
        <taxon>Crustacea</taxon>
        <taxon>Multicrustacea</taxon>
        <taxon>Malacostraca</taxon>
        <taxon>Eumalacostraca</taxon>
        <taxon>Eucarida</taxon>
        <taxon>Decapoda</taxon>
        <taxon>Pleocyemata</taxon>
        <taxon>Anomura</taxon>
        <taxon>Galatheoidea</taxon>
        <taxon>Porcellanidae</taxon>
        <taxon>Petrolisthes</taxon>
    </lineage>
</organism>
<dbReference type="PANTHER" id="PTHR31025">
    <property type="entry name" value="SI:CH211-196P9.1-RELATED"/>
    <property type="match status" value="1"/>
</dbReference>
<sequence>MEELQKTLEEVLPDLGQDLLIVVVEHLKDEIGVNSPQDFKYIQESDLPMLKPIQRRRLLDILKKETSDCKTADTTNKAEVQTAHTSSAPTPHTYSAPTQDDSVMKSNVNPTWVEDYEIPWNKLPQRDLMDNLRKGLRPKPSSRREIIRIICSDITSITRKPGKKTLSNISQRIVQAYPNSFWDMIEGTKWMSEHQNKKIRKIYEGLVEAKAVLKNRTPELPAIISSVITHFKDNEASVFQVVETPRADSDLERQLVNTPCLIAVGTSLLMADRFMLSIDGIIINNSITNFRVALAMLFSSYYIFNIQYPSDAEATLEFIQRCMVGINPDRGHKAEKKKNRMHHTPVQSKVLALTNTLADH</sequence>
<reference evidence="2" key="1">
    <citation type="submission" date="2023-10" db="EMBL/GenBank/DDBJ databases">
        <title>Genome assemblies of two species of porcelain crab, Petrolisthes cinctipes and Petrolisthes manimaculis (Anomura: Porcellanidae).</title>
        <authorList>
            <person name="Angst P."/>
        </authorList>
    </citation>
    <scope>NUCLEOTIDE SEQUENCE</scope>
    <source>
        <strain evidence="2">PB745_01</strain>
        <tissue evidence="2">Gill</tissue>
    </source>
</reference>
<evidence type="ECO:0000313" key="3">
    <source>
        <dbReference type="Proteomes" id="UP001286313"/>
    </source>
</evidence>
<feature type="compositionally biased region" description="Polar residues" evidence="1">
    <location>
        <begin position="72"/>
        <end position="103"/>
    </location>
</feature>
<feature type="region of interest" description="Disordered" evidence="1">
    <location>
        <begin position="70"/>
        <end position="103"/>
    </location>
</feature>
<accession>A0AAE1KXH0</accession>
<dbReference type="PANTHER" id="PTHR31025:SF22">
    <property type="entry name" value="IP13529P"/>
    <property type="match status" value="1"/>
</dbReference>